<evidence type="ECO:0000313" key="3">
    <source>
        <dbReference type="Proteomes" id="UP000070612"/>
    </source>
</evidence>
<gene>
    <name evidence="2" type="ORF">AFM11_20515</name>
</gene>
<sequence>MARWRARRSRWRARRLERGAKIIVLTDNPHKRVTIVPACHIDSLDGEKNFFEDGDSLVGMVIEGGTVEYDAADRTYIVRLCGEWHAAD</sequence>
<dbReference type="AlphaFoldDB" id="A0A132PK12"/>
<keyword evidence="3" id="KW-1185">Reference proteome</keyword>
<evidence type="ECO:0000259" key="1">
    <source>
        <dbReference type="Pfam" id="PF25859"/>
    </source>
</evidence>
<evidence type="ECO:0000313" key="2">
    <source>
        <dbReference type="EMBL" id="KWX22527.1"/>
    </source>
</evidence>
<protein>
    <recommendedName>
        <fullName evidence="1">Uncharacterized protein MT0599 domain-containing protein</fullName>
    </recommendedName>
</protein>
<proteinExistence type="predicted"/>
<dbReference type="EMBL" id="LGTW01000013">
    <property type="protein sequence ID" value="KWX22527.1"/>
    <property type="molecule type" value="Genomic_DNA"/>
</dbReference>
<dbReference type="InterPro" id="IPR059086">
    <property type="entry name" value="MT0599"/>
</dbReference>
<dbReference type="PATRIC" id="fig|59750.3.peg.1440"/>
<feature type="domain" description="Uncharacterized protein MT0599" evidence="1">
    <location>
        <begin position="21"/>
        <end position="79"/>
    </location>
</feature>
<dbReference type="Pfam" id="PF25859">
    <property type="entry name" value="MT0599"/>
    <property type="match status" value="1"/>
</dbReference>
<name>A0A132PK12_9MYCO</name>
<accession>A0A132PK12</accession>
<dbReference type="Proteomes" id="UP000070612">
    <property type="component" value="Unassembled WGS sequence"/>
</dbReference>
<organism evidence="2 3">
    <name type="scientific">Mycolicibacterium wolinskyi</name>
    <dbReference type="NCBI Taxonomy" id="59750"/>
    <lineage>
        <taxon>Bacteria</taxon>
        <taxon>Bacillati</taxon>
        <taxon>Actinomycetota</taxon>
        <taxon>Actinomycetes</taxon>
        <taxon>Mycobacteriales</taxon>
        <taxon>Mycobacteriaceae</taxon>
        <taxon>Mycolicibacterium</taxon>
    </lineage>
</organism>
<reference evidence="2 3" key="1">
    <citation type="submission" date="2015-07" db="EMBL/GenBank/DDBJ databases">
        <title>A draft genome sequence of Mycobacterium wolinskyi.</title>
        <authorList>
            <person name="de Man T.J."/>
            <person name="Perry K.A."/>
            <person name="Coulliette A.D."/>
            <person name="Jensen B."/>
            <person name="Toney N.C."/>
            <person name="Limbago B.M."/>
            <person name="Noble-Wang J."/>
        </authorList>
    </citation>
    <scope>NUCLEOTIDE SEQUENCE [LARGE SCALE GENOMIC DNA]</scope>
    <source>
        <strain evidence="2 3">CDC_01</strain>
    </source>
</reference>
<comment type="caution">
    <text evidence="2">The sequence shown here is derived from an EMBL/GenBank/DDBJ whole genome shotgun (WGS) entry which is preliminary data.</text>
</comment>